<dbReference type="CDD" id="cd16917">
    <property type="entry name" value="HATPase_UhpB-NarQ-NarX-like"/>
    <property type="match status" value="1"/>
</dbReference>
<protein>
    <recommendedName>
        <fullName evidence="3">histidine kinase</fullName>
        <ecNumber evidence="3">2.7.13.3</ecNumber>
    </recommendedName>
</protein>
<keyword evidence="16" id="KW-1185">Reference proteome</keyword>
<evidence type="ECO:0000256" key="2">
    <source>
        <dbReference type="ARBA" id="ARBA00004141"/>
    </source>
</evidence>
<dbReference type="InterPro" id="IPR003594">
    <property type="entry name" value="HATPase_dom"/>
</dbReference>
<evidence type="ECO:0000256" key="8">
    <source>
        <dbReference type="ARBA" id="ARBA00022777"/>
    </source>
</evidence>
<reference evidence="16" key="2">
    <citation type="submission" date="2023-07" db="EMBL/GenBank/DDBJ databases">
        <authorList>
            <person name="Jung D.-H."/>
        </authorList>
    </citation>
    <scope>NUCLEOTIDE SEQUENCE [LARGE SCALE GENOMIC DNA]</scope>
    <source>
        <strain evidence="16">JA-25</strain>
    </source>
</reference>
<keyword evidence="12 13" id="KW-0472">Membrane</keyword>
<accession>A0ABX0QHF8</accession>
<feature type="transmembrane region" description="Helical" evidence="13">
    <location>
        <begin position="12"/>
        <end position="33"/>
    </location>
</feature>
<comment type="subcellular location">
    <subcellularLocation>
        <location evidence="2">Membrane</location>
        <topology evidence="2">Multi-pass membrane protein</topology>
    </subcellularLocation>
</comment>
<name>A0ABX0QHF8_9BACT</name>
<dbReference type="Gene3D" id="3.30.565.10">
    <property type="entry name" value="Histidine kinase-like ATPase, C-terminal domain"/>
    <property type="match status" value="1"/>
</dbReference>
<dbReference type="EMBL" id="WAEL01000002">
    <property type="protein sequence ID" value="NID10113.1"/>
    <property type="molecule type" value="Genomic_DNA"/>
</dbReference>
<evidence type="ECO:0000256" key="9">
    <source>
        <dbReference type="ARBA" id="ARBA00022840"/>
    </source>
</evidence>
<feature type="transmembrane region" description="Helical" evidence="13">
    <location>
        <begin position="189"/>
        <end position="210"/>
    </location>
</feature>
<dbReference type="Proteomes" id="UP000606008">
    <property type="component" value="Unassembled WGS sequence"/>
</dbReference>
<keyword evidence="11" id="KW-0902">Two-component regulatory system</keyword>
<dbReference type="SUPFAM" id="SSF55874">
    <property type="entry name" value="ATPase domain of HSP90 chaperone/DNA topoisomerase II/histidine kinase"/>
    <property type="match status" value="1"/>
</dbReference>
<keyword evidence="4" id="KW-0597">Phosphoprotein</keyword>
<proteinExistence type="predicted"/>
<dbReference type="Pfam" id="PF02518">
    <property type="entry name" value="HATPase_c"/>
    <property type="match status" value="1"/>
</dbReference>
<evidence type="ECO:0000256" key="12">
    <source>
        <dbReference type="ARBA" id="ARBA00023136"/>
    </source>
</evidence>
<dbReference type="InterPro" id="IPR011712">
    <property type="entry name" value="Sig_transdc_His_kin_sub3_dim/P"/>
</dbReference>
<evidence type="ECO:0000256" key="5">
    <source>
        <dbReference type="ARBA" id="ARBA00022679"/>
    </source>
</evidence>
<evidence type="ECO:0000256" key="1">
    <source>
        <dbReference type="ARBA" id="ARBA00000085"/>
    </source>
</evidence>
<dbReference type="PANTHER" id="PTHR24421">
    <property type="entry name" value="NITRATE/NITRITE SENSOR PROTEIN NARX-RELATED"/>
    <property type="match status" value="1"/>
</dbReference>
<evidence type="ECO:0000256" key="10">
    <source>
        <dbReference type="ARBA" id="ARBA00022989"/>
    </source>
</evidence>
<organism evidence="15 16">
    <name type="scientific">Fibrivirga algicola</name>
    <dbReference type="NCBI Taxonomy" id="2950420"/>
    <lineage>
        <taxon>Bacteria</taxon>
        <taxon>Pseudomonadati</taxon>
        <taxon>Bacteroidota</taxon>
        <taxon>Cytophagia</taxon>
        <taxon>Cytophagales</taxon>
        <taxon>Spirosomataceae</taxon>
        <taxon>Fibrivirga</taxon>
    </lineage>
</organism>
<dbReference type="InterPro" id="IPR050482">
    <property type="entry name" value="Sensor_HK_TwoCompSys"/>
</dbReference>
<evidence type="ECO:0000256" key="13">
    <source>
        <dbReference type="SAM" id="Phobius"/>
    </source>
</evidence>
<dbReference type="GO" id="GO:0016301">
    <property type="term" value="F:kinase activity"/>
    <property type="evidence" value="ECO:0007669"/>
    <property type="project" value="UniProtKB-KW"/>
</dbReference>
<keyword evidence="10 13" id="KW-1133">Transmembrane helix</keyword>
<gene>
    <name evidence="15" type="ORF">F7231_07995</name>
</gene>
<evidence type="ECO:0000256" key="6">
    <source>
        <dbReference type="ARBA" id="ARBA00022692"/>
    </source>
</evidence>
<evidence type="ECO:0000256" key="4">
    <source>
        <dbReference type="ARBA" id="ARBA00022553"/>
    </source>
</evidence>
<evidence type="ECO:0000259" key="14">
    <source>
        <dbReference type="PROSITE" id="PS50109"/>
    </source>
</evidence>
<dbReference type="PROSITE" id="PS50109">
    <property type="entry name" value="HIS_KIN"/>
    <property type="match status" value="1"/>
</dbReference>
<dbReference type="Pfam" id="PF07730">
    <property type="entry name" value="HisKA_3"/>
    <property type="match status" value="1"/>
</dbReference>
<dbReference type="InterPro" id="IPR036890">
    <property type="entry name" value="HATPase_C_sf"/>
</dbReference>
<keyword evidence="9" id="KW-0067">ATP-binding</keyword>
<comment type="caution">
    <text evidence="15">The sequence shown here is derived from an EMBL/GenBank/DDBJ whole genome shotgun (WGS) entry which is preliminary data.</text>
</comment>
<dbReference type="PANTHER" id="PTHR24421:SF10">
    <property type="entry name" value="NITRATE_NITRITE SENSOR PROTEIN NARQ"/>
    <property type="match status" value="1"/>
</dbReference>
<keyword evidence="5" id="KW-0808">Transferase</keyword>
<dbReference type="Pfam" id="PF13675">
    <property type="entry name" value="PilJ"/>
    <property type="match status" value="1"/>
</dbReference>
<feature type="domain" description="Histidine kinase" evidence="14">
    <location>
        <begin position="284"/>
        <end position="476"/>
    </location>
</feature>
<evidence type="ECO:0000256" key="11">
    <source>
        <dbReference type="ARBA" id="ARBA00023012"/>
    </source>
</evidence>
<keyword evidence="8 15" id="KW-0418">Kinase</keyword>
<dbReference type="EC" id="2.7.13.3" evidence="3"/>
<dbReference type="Gene3D" id="1.20.5.1930">
    <property type="match status" value="1"/>
</dbReference>
<evidence type="ECO:0000256" key="3">
    <source>
        <dbReference type="ARBA" id="ARBA00012438"/>
    </source>
</evidence>
<comment type="catalytic activity">
    <reaction evidence="1">
        <text>ATP + protein L-histidine = ADP + protein N-phospho-L-histidine.</text>
        <dbReference type="EC" id="2.7.13.3"/>
    </reaction>
</comment>
<sequence length="491" mass="55798">MKLLPMPTHSLTYRYLFALSLVAGLTIWGQVLVQRQLNDQENDSWLVNYAGRQRFQSQTIVKDVLLLTTEAALANHHEVVAELTQVLASWEHYHRELRTGNLVELNRTQVNSDTINAMFRKIQPHFETIRIETHYLLEQPTLTVAERRQSVDAVLAHERQFLNQMDAIVRQYQREAQQKIEVLRGIERVLMVITLLILLLEALLIFHPVVQTLRITFTQLIAARQQAEQATEALLETNMTLQQTQQQLLRESGLRHQQQLSEQRIRMASLVQGQEEERRRLSRDLHDGIGQMLTGLKLLAENLRSAHLLPDNEQRTYASLKGLVVKIIQETRHVSNNLMPPVLSDFGLEPALRYVAEQSAQQSGLTIRVLSQGADTRLHPSLEIGLYRIAQEALTNAIKHAEASYVDIELRVRENRLLLAISDNGRGVGPAQGDAVVNGQGLHNMRQRARLMNGVLRLLSQPNMGTRIVVTVPLETETPELTQTISGKVKV</sequence>
<keyword evidence="6 13" id="KW-0812">Transmembrane</keyword>
<evidence type="ECO:0000313" key="16">
    <source>
        <dbReference type="Proteomes" id="UP000606008"/>
    </source>
</evidence>
<evidence type="ECO:0000313" key="15">
    <source>
        <dbReference type="EMBL" id="NID10113.1"/>
    </source>
</evidence>
<dbReference type="InterPro" id="IPR005467">
    <property type="entry name" value="His_kinase_dom"/>
</dbReference>
<dbReference type="InterPro" id="IPR029095">
    <property type="entry name" value="NarX-like_N"/>
</dbReference>
<reference evidence="16" key="1">
    <citation type="submission" date="2019-09" db="EMBL/GenBank/DDBJ databases">
        <authorList>
            <person name="Jung D.-H."/>
        </authorList>
    </citation>
    <scope>NUCLEOTIDE SEQUENCE [LARGE SCALE GENOMIC DNA]</scope>
    <source>
        <strain evidence="16">JA-25</strain>
    </source>
</reference>
<keyword evidence="7" id="KW-0547">Nucleotide-binding</keyword>
<evidence type="ECO:0000256" key="7">
    <source>
        <dbReference type="ARBA" id="ARBA00022741"/>
    </source>
</evidence>
<dbReference type="SMART" id="SM00387">
    <property type="entry name" value="HATPase_c"/>
    <property type="match status" value="1"/>
</dbReference>